<feature type="domain" description="HTH cro/C1-type" evidence="1">
    <location>
        <begin position="25"/>
        <end position="79"/>
    </location>
</feature>
<dbReference type="Pfam" id="PF13560">
    <property type="entry name" value="HTH_31"/>
    <property type="match status" value="1"/>
</dbReference>
<name>A0A7W9M5I2_9PSEU</name>
<comment type="caution">
    <text evidence="2">The sequence shown here is derived from an EMBL/GenBank/DDBJ whole genome shotgun (WGS) entry which is preliminary data.</text>
</comment>
<reference evidence="2 3" key="1">
    <citation type="submission" date="2020-08" db="EMBL/GenBank/DDBJ databases">
        <title>Sequencing the genomes of 1000 actinobacteria strains.</title>
        <authorList>
            <person name="Klenk H.-P."/>
        </authorList>
    </citation>
    <scope>NUCLEOTIDE SEQUENCE [LARGE SCALE GENOMIC DNA]</scope>
    <source>
        <strain evidence="2 3">DSM 45486</strain>
    </source>
</reference>
<gene>
    <name evidence="2" type="ORF">F4560_007979</name>
</gene>
<organism evidence="2 3">
    <name type="scientific">Saccharothrix ecbatanensis</name>
    <dbReference type="NCBI Taxonomy" id="1105145"/>
    <lineage>
        <taxon>Bacteria</taxon>
        <taxon>Bacillati</taxon>
        <taxon>Actinomycetota</taxon>
        <taxon>Actinomycetes</taxon>
        <taxon>Pseudonocardiales</taxon>
        <taxon>Pseudonocardiaceae</taxon>
        <taxon>Saccharothrix</taxon>
    </lineage>
</organism>
<dbReference type="RefSeq" id="WP_184928144.1">
    <property type="nucleotide sequence ID" value="NZ_JACHMO010000001.1"/>
</dbReference>
<keyword evidence="3" id="KW-1185">Reference proteome</keyword>
<dbReference type="Proteomes" id="UP000552097">
    <property type="component" value="Unassembled WGS sequence"/>
</dbReference>
<dbReference type="AlphaFoldDB" id="A0A7W9M5I2"/>
<evidence type="ECO:0000313" key="2">
    <source>
        <dbReference type="EMBL" id="MBB5808211.1"/>
    </source>
</evidence>
<evidence type="ECO:0000259" key="1">
    <source>
        <dbReference type="PROSITE" id="PS50943"/>
    </source>
</evidence>
<dbReference type="CDD" id="cd00093">
    <property type="entry name" value="HTH_XRE"/>
    <property type="match status" value="1"/>
</dbReference>
<dbReference type="Gene3D" id="1.10.260.40">
    <property type="entry name" value="lambda repressor-like DNA-binding domains"/>
    <property type="match status" value="1"/>
</dbReference>
<accession>A0A7W9M5I2</accession>
<protein>
    <submittedName>
        <fullName evidence="2">Transcriptional regulator with XRE-family HTH domain</fullName>
    </submittedName>
</protein>
<dbReference type="SUPFAM" id="SSF47413">
    <property type="entry name" value="lambda repressor-like DNA-binding domains"/>
    <property type="match status" value="1"/>
</dbReference>
<dbReference type="EMBL" id="JACHMO010000001">
    <property type="protein sequence ID" value="MBB5808211.1"/>
    <property type="molecule type" value="Genomic_DNA"/>
</dbReference>
<dbReference type="InterPro" id="IPR001387">
    <property type="entry name" value="Cro/C1-type_HTH"/>
</dbReference>
<proteinExistence type="predicted"/>
<dbReference type="InterPro" id="IPR010982">
    <property type="entry name" value="Lambda_DNA-bd_dom_sf"/>
</dbReference>
<dbReference type="PROSITE" id="PS50943">
    <property type="entry name" value="HTH_CROC1"/>
    <property type="match status" value="1"/>
</dbReference>
<sequence length="163" mass="17990">MTEERKPTRQPPRRATYQEVLGAHLRALRRQRDVKASVIAERFEVSEALLSKVERGARGPSPATLAMYCEVLGVPLLDLLADVAMRHRELLDPFDPLLRLELPPYVRALDGLALYAGIPARHMPRSVPARIPDTTTMIFGASDVRAPQHSPARPPAHGQHAGG</sequence>
<evidence type="ECO:0000313" key="3">
    <source>
        <dbReference type="Proteomes" id="UP000552097"/>
    </source>
</evidence>
<dbReference type="SMART" id="SM00530">
    <property type="entry name" value="HTH_XRE"/>
    <property type="match status" value="1"/>
</dbReference>
<dbReference type="GO" id="GO:0003677">
    <property type="term" value="F:DNA binding"/>
    <property type="evidence" value="ECO:0007669"/>
    <property type="project" value="InterPro"/>
</dbReference>